<organism evidence="1 2">
    <name type="scientific">Rubricella aquisinus</name>
    <dbReference type="NCBI Taxonomy" id="2028108"/>
    <lineage>
        <taxon>Bacteria</taxon>
        <taxon>Pseudomonadati</taxon>
        <taxon>Pseudomonadota</taxon>
        <taxon>Alphaproteobacteria</taxon>
        <taxon>Rhodobacterales</taxon>
        <taxon>Paracoccaceae</taxon>
        <taxon>Rubricella</taxon>
    </lineage>
</organism>
<evidence type="ECO:0000313" key="1">
    <source>
        <dbReference type="EMBL" id="MBB5515330.1"/>
    </source>
</evidence>
<dbReference type="GO" id="GO:0000271">
    <property type="term" value="P:polysaccharide biosynthetic process"/>
    <property type="evidence" value="ECO:0007669"/>
    <property type="project" value="InterPro"/>
</dbReference>
<dbReference type="RefSeq" id="WP_184009797.1">
    <property type="nucleotide sequence ID" value="NZ_JACIJS010000003.1"/>
</dbReference>
<sequence length="436" mass="48212">MTAPRHVLFLQGPHGPFYQRLAAALVQAGCAVSRIGFNRGDRAEWGRAGPYHAYRGGMAEWAGWLDTYVSTAGVTEIVIYGDQRPQHVAARQVAQARGLTLHCFEEGYLRPHWITYERGGVNGHSRLMELSIAEMAAALGPGERPLAAVPDQWGTLWHHAFWGAVYHGWIALRNGAYPHFVPHRGVSVWQELSAHLRKALLHPVTGLGRRWAEARLRRSGAPYTLVLLQLGHDASVRMHSPFDGMRGFMDQMAAAFASGAPGHHHLVFKAHPFEDGRDALSAHARDLARAYGLDGRVHFIAGGKLGPLLDRARAAVTINSTAGQQALWRGLPLRAFGRAVYVKPELVSDQPATAFFANPKPPEHAAYLAYRQFLLETSQIKGSYYTRAGRANILREVIDRMLAAEDCYDRKRAGVQEPRAMTSHAAAFHVISKRKS</sequence>
<dbReference type="AlphaFoldDB" id="A0A840WVW1"/>
<dbReference type="GO" id="GO:0015774">
    <property type="term" value="P:polysaccharide transport"/>
    <property type="evidence" value="ECO:0007669"/>
    <property type="project" value="InterPro"/>
</dbReference>
<gene>
    <name evidence="1" type="ORF">FHS89_001340</name>
</gene>
<protein>
    <submittedName>
        <fullName evidence="1">Capsular polysaccharide export protein</fullName>
    </submittedName>
</protein>
<dbReference type="InterPro" id="IPR007833">
    <property type="entry name" value="Capsule_polysaccharide_synth"/>
</dbReference>
<dbReference type="EMBL" id="JACIJS010000003">
    <property type="protein sequence ID" value="MBB5515330.1"/>
    <property type="molecule type" value="Genomic_DNA"/>
</dbReference>
<dbReference type="Pfam" id="PF05159">
    <property type="entry name" value="Capsule_synth"/>
    <property type="match status" value="1"/>
</dbReference>
<name>A0A840WVW1_9RHOB</name>
<evidence type="ECO:0000313" key="2">
    <source>
        <dbReference type="Proteomes" id="UP000553766"/>
    </source>
</evidence>
<comment type="caution">
    <text evidence="1">The sequence shown here is derived from an EMBL/GenBank/DDBJ whole genome shotgun (WGS) entry which is preliminary data.</text>
</comment>
<proteinExistence type="predicted"/>
<dbReference type="Proteomes" id="UP000553766">
    <property type="component" value="Unassembled WGS sequence"/>
</dbReference>
<keyword evidence="2" id="KW-1185">Reference proteome</keyword>
<reference evidence="1 2" key="1">
    <citation type="submission" date="2020-08" db="EMBL/GenBank/DDBJ databases">
        <title>Genomic Encyclopedia of Type Strains, Phase IV (KMG-IV): sequencing the most valuable type-strain genomes for metagenomic binning, comparative biology and taxonomic classification.</title>
        <authorList>
            <person name="Goeker M."/>
        </authorList>
    </citation>
    <scope>NUCLEOTIDE SEQUENCE [LARGE SCALE GENOMIC DNA]</scope>
    <source>
        <strain evidence="1 2">DSM 103377</strain>
    </source>
</reference>
<accession>A0A840WVW1</accession>